<dbReference type="PANTHER" id="PTHR48081:SF33">
    <property type="entry name" value="KYNURENINE FORMAMIDASE"/>
    <property type="match status" value="1"/>
</dbReference>
<sequence length="402" mass="41276">MIEVLVVVGPGVVADAGLLEEIAAREFAAAGVSGTLVHARDASHVLSLLSSPEGAGCVVVLPGPSGEVRSLIGRDLGAVVWVDVERADGVTAGEGATHLHGRGVGGLAWGIRHAVHRVRHPSRRIAYGPLPEQWGELYLPDLPDAGEPPVVVLVHGGYWRSIWAADIMGPLCADLAGRGLAVWNLEYRRPDLHGWDATTADVAAGLAALAAARAPDEHPQSTDGAAALDLTRVAVVGHSAGAQLALRAVADAAGEAAGGAHAVAGGARVVLAVSLAGVLDLVEGDRRWVGTGAVGAALGGRAPEGRAAPPYADASPLLRLPLRVRQLVVQGAADDLDLVDFSRRYARAAVEAGDEVTYLEMPGDHFDVINPATPIWQATAETIAQALAGGPTPRGQIGRQLT</sequence>
<evidence type="ECO:0000313" key="3">
    <source>
        <dbReference type="EMBL" id="MBE1585115.1"/>
    </source>
</evidence>
<dbReference type="SUPFAM" id="SSF53474">
    <property type="entry name" value="alpha/beta-Hydrolases"/>
    <property type="match status" value="1"/>
</dbReference>
<dbReference type="Proteomes" id="UP000633509">
    <property type="component" value="Unassembled WGS sequence"/>
</dbReference>
<reference evidence="3 4" key="1">
    <citation type="submission" date="2020-10" db="EMBL/GenBank/DDBJ databases">
        <title>Sequencing the genomes of 1000 actinobacteria strains.</title>
        <authorList>
            <person name="Klenk H.-P."/>
        </authorList>
    </citation>
    <scope>NUCLEOTIDE SEQUENCE [LARGE SCALE GENOMIC DNA]</scope>
    <source>
        <strain evidence="3 4">DSM 43173</strain>
    </source>
</reference>
<dbReference type="EMBL" id="JADBEK010000001">
    <property type="protein sequence ID" value="MBE1585115.1"/>
    <property type="molecule type" value="Genomic_DNA"/>
</dbReference>
<protein>
    <submittedName>
        <fullName evidence="3">Acetyl esterase/lipase</fullName>
    </submittedName>
</protein>
<feature type="domain" description="BD-FAE-like" evidence="2">
    <location>
        <begin position="137"/>
        <end position="283"/>
    </location>
</feature>
<comment type="caution">
    <text evidence="3">The sequence shown here is derived from an EMBL/GenBank/DDBJ whole genome shotgun (WGS) entry which is preliminary data.</text>
</comment>
<dbReference type="InterPro" id="IPR049492">
    <property type="entry name" value="BD-FAE-like_dom"/>
</dbReference>
<gene>
    <name evidence="3" type="ORF">H4W80_003373</name>
</gene>
<name>A0ABR9LXK9_9ACTN</name>
<keyword evidence="1" id="KW-0378">Hydrolase</keyword>
<accession>A0ABR9LXK9</accession>
<dbReference type="RefSeq" id="WP_192785918.1">
    <property type="nucleotide sequence ID" value="NZ_JADBEK010000001.1"/>
</dbReference>
<organism evidence="3 4">
    <name type="scientific">Nonomuraea angiospora</name>
    <dbReference type="NCBI Taxonomy" id="46172"/>
    <lineage>
        <taxon>Bacteria</taxon>
        <taxon>Bacillati</taxon>
        <taxon>Actinomycetota</taxon>
        <taxon>Actinomycetes</taxon>
        <taxon>Streptosporangiales</taxon>
        <taxon>Streptosporangiaceae</taxon>
        <taxon>Nonomuraea</taxon>
    </lineage>
</organism>
<dbReference type="InterPro" id="IPR050300">
    <property type="entry name" value="GDXG_lipolytic_enzyme"/>
</dbReference>
<keyword evidence="4" id="KW-1185">Reference proteome</keyword>
<evidence type="ECO:0000256" key="1">
    <source>
        <dbReference type="ARBA" id="ARBA00022801"/>
    </source>
</evidence>
<dbReference type="Pfam" id="PF20434">
    <property type="entry name" value="BD-FAE"/>
    <property type="match status" value="1"/>
</dbReference>
<evidence type="ECO:0000259" key="2">
    <source>
        <dbReference type="Pfam" id="PF20434"/>
    </source>
</evidence>
<evidence type="ECO:0000313" key="4">
    <source>
        <dbReference type="Proteomes" id="UP000633509"/>
    </source>
</evidence>
<dbReference type="InterPro" id="IPR029058">
    <property type="entry name" value="AB_hydrolase_fold"/>
</dbReference>
<proteinExistence type="predicted"/>
<dbReference type="Gene3D" id="3.40.50.1820">
    <property type="entry name" value="alpha/beta hydrolase"/>
    <property type="match status" value="1"/>
</dbReference>
<dbReference type="PANTHER" id="PTHR48081">
    <property type="entry name" value="AB HYDROLASE SUPERFAMILY PROTEIN C4A8.06C"/>
    <property type="match status" value="1"/>
</dbReference>